<evidence type="ECO:0000313" key="3">
    <source>
        <dbReference type="EMBL" id="KAL3528133.1"/>
    </source>
</evidence>
<gene>
    <name evidence="3" type="ORF">ACH5RR_012789</name>
</gene>
<dbReference type="Gene3D" id="2.60.200.20">
    <property type="match status" value="1"/>
</dbReference>
<sequence>MEGKDPILMLTMEKGPLEGQTLEFVPRSKIQIGRTVRGNTISIKDAGISTKHLGINFEDASGRAGSWIISDLGSSNGTFLNSDKLEPFMHVRLSNGDVIKIGEYTEIKVRIGVEVEVEESKVRRNPLRQRGRKFGAGSLSKTNVVEEKLGVETVEEIGNVGRDEAVAKLRPKRGKGVKKEEIEVVCADFNQNGAEGMKGKQVKVESSKRITRSMRNGGNLENLEETGILCGKELESSMRITRVMRKGENFESLEDSGLQGDKELGNKNVKKGRKGRRNLKTETLIECVEDETGESVEILEQLDSEVRELKVVNEELRVKEVVEEKDGRVVDGMVGKEGVNSGVEGCGASANTSGVKNRNSYELDLEKMTMGEWLDYLEVNLPKQIFDDTEEMILGMRQKAKKFHEFMLQRKNSKKKVEVPWTSWKE</sequence>
<dbReference type="PANTHER" id="PTHR23308">
    <property type="entry name" value="NUCLEAR INHIBITOR OF PROTEIN PHOSPHATASE-1"/>
    <property type="match status" value="1"/>
</dbReference>
<dbReference type="PROSITE" id="PS50006">
    <property type="entry name" value="FHA_DOMAIN"/>
    <property type="match status" value="1"/>
</dbReference>
<comment type="caution">
    <text evidence="3">The sequence shown here is derived from an EMBL/GenBank/DDBJ whole genome shotgun (WGS) entry which is preliminary data.</text>
</comment>
<evidence type="ECO:0000259" key="2">
    <source>
        <dbReference type="PROSITE" id="PS50006"/>
    </source>
</evidence>
<evidence type="ECO:0000313" key="4">
    <source>
        <dbReference type="Proteomes" id="UP001630127"/>
    </source>
</evidence>
<accession>A0ABD3A9A5</accession>
<dbReference type="Proteomes" id="UP001630127">
    <property type="component" value="Unassembled WGS sequence"/>
</dbReference>
<dbReference type="Pfam" id="PF00498">
    <property type="entry name" value="FHA"/>
    <property type="match status" value="1"/>
</dbReference>
<proteinExistence type="predicted"/>
<organism evidence="3 4">
    <name type="scientific">Cinchona calisaya</name>
    <dbReference type="NCBI Taxonomy" id="153742"/>
    <lineage>
        <taxon>Eukaryota</taxon>
        <taxon>Viridiplantae</taxon>
        <taxon>Streptophyta</taxon>
        <taxon>Embryophyta</taxon>
        <taxon>Tracheophyta</taxon>
        <taxon>Spermatophyta</taxon>
        <taxon>Magnoliopsida</taxon>
        <taxon>eudicotyledons</taxon>
        <taxon>Gunneridae</taxon>
        <taxon>Pentapetalae</taxon>
        <taxon>asterids</taxon>
        <taxon>lamiids</taxon>
        <taxon>Gentianales</taxon>
        <taxon>Rubiaceae</taxon>
        <taxon>Cinchonoideae</taxon>
        <taxon>Cinchoneae</taxon>
        <taxon>Cinchona</taxon>
    </lineage>
</organism>
<keyword evidence="4" id="KW-1185">Reference proteome</keyword>
<feature type="region of interest" description="Disordered" evidence="1">
    <location>
        <begin position="254"/>
        <end position="273"/>
    </location>
</feature>
<dbReference type="EMBL" id="JBJUIK010000005">
    <property type="protein sequence ID" value="KAL3528133.1"/>
    <property type="molecule type" value="Genomic_DNA"/>
</dbReference>
<name>A0ABD3A9A5_9GENT</name>
<reference evidence="3 4" key="1">
    <citation type="submission" date="2024-11" db="EMBL/GenBank/DDBJ databases">
        <title>A near-complete genome assembly of Cinchona calisaya.</title>
        <authorList>
            <person name="Lian D.C."/>
            <person name="Zhao X.W."/>
            <person name="Wei L."/>
        </authorList>
    </citation>
    <scope>NUCLEOTIDE SEQUENCE [LARGE SCALE GENOMIC DNA]</scope>
    <source>
        <tissue evidence="3">Nenye</tissue>
    </source>
</reference>
<dbReference type="SUPFAM" id="SSF49879">
    <property type="entry name" value="SMAD/FHA domain"/>
    <property type="match status" value="1"/>
</dbReference>
<evidence type="ECO:0000256" key="1">
    <source>
        <dbReference type="SAM" id="MobiDB-lite"/>
    </source>
</evidence>
<protein>
    <recommendedName>
        <fullName evidence="2">FHA domain-containing protein</fullName>
    </recommendedName>
</protein>
<dbReference type="InterPro" id="IPR050923">
    <property type="entry name" value="Cell_Proc_Reg/RNA_Proc"/>
</dbReference>
<dbReference type="InterPro" id="IPR000253">
    <property type="entry name" value="FHA_dom"/>
</dbReference>
<dbReference type="AlphaFoldDB" id="A0ABD3A9A5"/>
<dbReference type="InterPro" id="IPR008984">
    <property type="entry name" value="SMAD_FHA_dom_sf"/>
</dbReference>
<feature type="domain" description="FHA" evidence="2">
    <location>
        <begin position="30"/>
        <end position="85"/>
    </location>
</feature>
<dbReference type="SMART" id="SM00240">
    <property type="entry name" value="FHA"/>
    <property type="match status" value="1"/>
</dbReference>